<accession>A0A1H4IBY7</accession>
<gene>
    <name evidence="2" type="ORF">SAMN04490239_0357</name>
</gene>
<sequence>MSWGPMPYAAGSLLIHGCGVWFRASRADQRAGDEAVSGVHPGRLREGVLCICCGREFPRPVTLVHGEMKMQKRDPQISDVGKITCTYCEAHILEPRFAQGYSGVDRPDFEVTISTRLRNRPPTGHPAGRARLPAEDGGRDRRHLAGDRTDRGGGPAAPGEPGHRWPGLLGRSARSDAAEGDAQSPASNATSKLIPAEPIRIHAFPGDESTGSSIPAYHAYRARGWEAFRK</sequence>
<reference evidence="3" key="1">
    <citation type="submission" date="2016-10" db="EMBL/GenBank/DDBJ databases">
        <authorList>
            <person name="Varghese N."/>
            <person name="Submissions S."/>
        </authorList>
    </citation>
    <scope>NUCLEOTIDE SEQUENCE [LARGE SCALE GENOMIC DNA]</scope>
    <source>
        <strain evidence="3">DSM 44498</strain>
    </source>
</reference>
<dbReference type="EMBL" id="FNSV01000002">
    <property type="protein sequence ID" value="SEB31430.1"/>
    <property type="molecule type" value="Genomic_DNA"/>
</dbReference>
<evidence type="ECO:0000313" key="3">
    <source>
        <dbReference type="Proteomes" id="UP000183561"/>
    </source>
</evidence>
<keyword evidence="3" id="KW-1185">Reference proteome</keyword>
<protein>
    <submittedName>
        <fullName evidence="2">Uncharacterized protein</fullName>
    </submittedName>
</protein>
<feature type="compositionally biased region" description="Basic and acidic residues" evidence="1">
    <location>
        <begin position="132"/>
        <end position="151"/>
    </location>
</feature>
<evidence type="ECO:0000313" key="2">
    <source>
        <dbReference type="EMBL" id="SEB31430.1"/>
    </source>
</evidence>
<proteinExistence type="predicted"/>
<organism evidence="2 3">
    <name type="scientific">Rhodococcus koreensis</name>
    <dbReference type="NCBI Taxonomy" id="99653"/>
    <lineage>
        <taxon>Bacteria</taxon>
        <taxon>Bacillati</taxon>
        <taxon>Actinomycetota</taxon>
        <taxon>Actinomycetes</taxon>
        <taxon>Mycobacteriales</taxon>
        <taxon>Nocardiaceae</taxon>
        <taxon>Rhodococcus</taxon>
    </lineage>
</organism>
<name>A0A1H4IBY7_9NOCA</name>
<dbReference type="AlphaFoldDB" id="A0A1H4IBY7"/>
<dbReference type="Proteomes" id="UP000183561">
    <property type="component" value="Unassembled WGS sequence"/>
</dbReference>
<feature type="region of interest" description="Disordered" evidence="1">
    <location>
        <begin position="116"/>
        <end position="194"/>
    </location>
</feature>
<evidence type="ECO:0000256" key="1">
    <source>
        <dbReference type="SAM" id="MobiDB-lite"/>
    </source>
</evidence>